<dbReference type="AlphaFoldDB" id="A0A0A9FEN1"/>
<dbReference type="EMBL" id="GBRH01188232">
    <property type="protein sequence ID" value="JAE09664.1"/>
    <property type="molecule type" value="Transcribed_RNA"/>
</dbReference>
<accession>A0A0A9FEN1</accession>
<reference evidence="1" key="1">
    <citation type="submission" date="2014-09" db="EMBL/GenBank/DDBJ databases">
        <authorList>
            <person name="Magalhaes I.L.F."/>
            <person name="Oliveira U."/>
            <person name="Santos F.R."/>
            <person name="Vidigal T.H.D.A."/>
            <person name="Brescovit A.D."/>
            <person name="Santos A.J."/>
        </authorList>
    </citation>
    <scope>NUCLEOTIDE SEQUENCE</scope>
    <source>
        <tissue evidence="1">Shoot tissue taken approximately 20 cm above the soil surface</tissue>
    </source>
</reference>
<proteinExistence type="predicted"/>
<reference evidence="1" key="2">
    <citation type="journal article" date="2015" name="Data Brief">
        <title>Shoot transcriptome of the giant reed, Arundo donax.</title>
        <authorList>
            <person name="Barrero R.A."/>
            <person name="Guerrero F.D."/>
            <person name="Moolhuijzen P."/>
            <person name="Goolsby J.A."/>
            <person name="Tidwell J."/>
            <person name="Bellgard S.E."/>
            <person name="Bellgard M.I."/>
        </authorList>
    </citation>
    <scope>NUCLEOTIDE SEQUENCE</scope>
    <source>
        <tissue evidence="1">Shoot tissue taken approximately 20 cm above the soil surface</tissue>
    </source>
</reference>
<sequence>MEPVTASVRLAVKSQWVRVYARGKSCFLLCSPANSTLSFAALKVVGGPSSFAAREE</sequence>
<name>A0A0A9FEN1_ARUDO</name>
<organism evidence="1">
    <name type="scientific">Arundo donax</name>
    <name type="common">Giant reed</name>
    <name type="synonym">Donax arundinaceus</name>
    <dbReference type="NCBI Taxonomy" id="35708"/>
    <lineage>
        <taxon>Eukaryota</taxon>
        <taxon>Viridiplantae</taxon>
        <taxon>Streptophyta</taxon>
        <taxon>Embryophyta</taxon>
        <taxon>Tracheophyta</taxon>
        <taxon>Spermatophyta</taxon>
        <taxon>Magnoliopsida</taxon>
        <taxon>Liliopsida</taxon>
        <taxon>Poales</taxon>
        <taxon>Poaceae</taxon>
        <taxon>PACMAD clade</taxon>
        <taxon>Arundinoideae</taxon>
        <taxon>Arundineae</taxon>
        <taxon>Arundo</taxon>
    </lineage>
</organism>
<evidence type="ECO:0000313" key="1">
    <source>
        <dbReference type="EMBL" id="JAE09664.1"/>
    </source>
</evidence>
<protein>
    <submittedName>
        <fullName evidence="1">Uncharacterized protein</fullName>
    </submittedName>
</protein>